<dbReference type="EMBL" id="PNCG01000002">
    <property type="protein sequence ID" value="TMP88193.1"/>
    <property type="molecule type" value="Genomic_DNA"/>
</dbReference>
<name>A0A0F4PVB1_9GAMM</name>
<dbReference type="GeneID" id="58227573"/>
<dbReference type="RefSeq" id="WP_022943770.1">
    <property type="nucleotide sequence ID" value="NZ_DJHQ01000042.1"/>
</dbReference>
<feature type="domain" description="DUF6795" evidence="1">
    <location>
        <begin position="45"/>
        <end position="143"/>
    </location>
</feature>
<proteinExistence type="predicted"/>
<dbReference type="Pfam" id="PF20598">
    <property type="entry name" value="DUF6795"/>
    <property type="match status" value="1"/>
</dbReference>
<evidence type="ECO:0000313" key="2">
    <source>
        <dbReference type="EMBL" id="KJZ01379.1"/>
    </source>
</evidence>
<dbReference type="Proteomes" id="UP000305874">
    <property type="component" value="Unassembled WGS sequence"/>
</dbReference>
<sequence>MRLIAFSLFCAGLLACSVTLLGDFGQHRPLISDLVTQSQTLSPQVKGKLALGGSELANVEITRTLSVGDQQFVSRAKTDSSGHFYFAPMTTEHPVFGEPPERLWQDISVRYQGQQYVLWYTAIDHELDNFVLQETLSQLQCNLLSAENEFNISDKRRPSLPVNVYSICDLHVQKSAQKKAAVISG</sequence>
<dbReference type="EMBL" id="JXXZ01000003">
    <property type="protein sequence ID" value="KJZ01379.1"/>
    <property type="molecule type" value="Genomic_DNA"/>
</dbReference>
<dbReference type="AlphaFoldDB" id="A0A0F4PVB1"/>
<dbReference type="OrthoDB" id="6313843at2"/>
<reference evidence="5" key="3">
    <citation type="submission" date="2019-06" db="EMBL/GenBank/DDBJ databases">
        <title>Co-occurence of chitin degradation, pigmentation and bioactivity in marine Pseudoalteromonas.</title>
        <authorList>
            <person name="Sonnenschein E.C."/>
            <person name="Bech P.K."/>
        </authorList>
    </citation>
    <scope>NUCLEOTIDE SEQUENCE [LARGE SCALE GENOMIC DNA]</scope>
    <source>
        <strain evidence="5">S2897</strain>
    </source>
</reference>
<reference evidence="3 5" key="2">
    <citation type="submission" date="2017-12" db="EMBL/GenBank/DDBJ databases">
        <authorList>
            <person name="Paulsen S."/>
            <person name="Gram L.K."/>
        </authorList>
    </citation>
    <scope>NUCLEOTIDE SEQUENCE [LARGE SCALE GENOMIC DNA]</scope>
    <source>
        <strain evidence="3 5">S2897</strain>
    </source>
</reference>
<evidence type="ECO:0000313" key="4">
    <source>
        <dbReference type="Proteomes" id="UP000033664"/>
    </source>
</evidence>
<dbReference type="InterPro" id="IPR046474">
    <property type="entry name" value="DUF6795"/>
</dbReference>
<keyword evidence="4" id="KW-1185">Reference proteome</keyword>
<evidence type="ECO:0000313" key="3">
    <source>
        <dbReference type="EMBL" id="TMP88193.1"/>
    </source>
</evidence>
<protein>
    <recommendedName>
        <fullName evidence="1">DUF6795 domain-containing protein</fullName>
    </recommendedName>
</protein>
<reference evidence="3" key="4">
    <citation type="submission" date="2019-09" db="EMBL/GenBank/DDBJ databases">
        <title>Co-occurence of chitin degradation, pigmentation and bioactivity in marine Pseudoalteromonas.</title>
        <authorList>
            <person name="Sonnenschein E.C."/>
            <person name="Bech P.K."/>
        </authorList>
    </citation>
    <scope>NUCLEOTIDE SEQUENCE</scope>
    <source>
        <strain evidence="3">S2897</strain>
    </source>
</reference>
<dbReference type="Proteomes" id="UP000033664">
    <property type="component" value="Unassembled WGS sequence"/>
</dbReference>
<dbReference type="PATRIC" id="fig|151081.8.peg.927"/>
<evidence type="ECO:0000313" key="5">
    <source>
        <dbReference type="Proteomes" id="UP000305874"/>
    </source>
</evidence>
<comment type="caution">
    <text evidence="2">The sequence shown here is derived from an EMBL/GenBank/DDBJ whole genome shotgun (WGS) entry which is preliminary data.</text>
</comment>
<dbReference type="STRING" id="151081.TW72_03620"/>
<reference evidence="2 4" key="1">
    <citation type="journal article" date="2015" name="BMC Genomics">
        <title>Genome mining reveals unlocked bioactive potential of marine Gram-negative bacteria.</title>
        <authorList>
            <person name="Machado H."/>
            <person name="Sonnenschein E.C."/>
            <person name="Melchiorsen J."/>
            <person name="Gram L."/>
        </authorList>
    </citation>
    <scope>NUCLEOTIDE SEQUENCE [LARGE SCALE GENOMIC DNA]</scope>
    <source>
        <strain evidence="2 4">S3137</strain>
    </source>
</reference>
<accession>A0A0F4PVB1</accession>
<evidence type="ECO:0000259" key="1">
    <source>
        <dbReference type="Pfam" id="PF20598"/>
    </source>
</evidence>
<gene>
    <name evidence="3" type="ORF">CWC05_01780</name>
    <name evidence="2" type="ORF">TW72_03620</name>
</gene>
<organism evidence="2 4">
    <name type="scientific">Pseudoalteromonas ruthenica</name>
    <dbReference type="NCBI Taxonomy" id="151081"/>
    <lineage>
        <taxon>Bacteria</taxon>
        <taxon>Pseudomonadati</taxon>
        <taxon>Pseudomonadota</taxon>
        <taxon>Gammaproteobacteria</taxon>
        <taxon>Alteromonadales</taxon>
        <taxon>Pseudoalteromonadaceae</taxon>
        <taxon>Pseudoalteromonas</taxon>
    </lineage>
</organism>
<dbReference type="PROSITE" id="PS51257">
    <property type="entry name" value="PROKAR_LIPOPROTEIN"/>
    <property type="match status" value="1"/>
</dbReference>